<feature type="transmembrane region" description="Helical" evidence="3">
    <location>
        <begin position="24"/>
        <end position="40"/>
    </location>
</feature>
<keyword evidence="3" id="KW-1133">Transmembrane helix</keyword>
<dbReference type="Gene3D" id="3.10.350.10">
    <property type="entry name" value="LysM domain"/>
    <property type="match status" value="1"/>
</dbReference>
<sequence length="107" mass="11569">MLLVAVVANFSLQSEMVKLNNTRAALLVLVLSLFLIITISESRQVSIAAKAKAIVTCDTVFGVRKGDTCFDIAQNFQLSTPEFDSINPNVNCTALFVGQWICIDGTA</sequence>
<proteinExistence type="predicted"/>
<dbReference type="Proteomes" id="UP001237642">
    <property type="component" value="Unassembled WGS sequence"/>
</dbReference>
<dbReference type="PANTHER" id="PTHR34997">
    <property type="entry name" value="AM15"/>
    <property type="match status" value="1"/>
</dbReference>
<evidence type="ECO:0000313" key="5">
    <source>
        <dbReference type="EMBL" id="KAK1368500.1"/>
    </source>
</evidence>
<evidence type="ECO:0000256" key="3">
    <source>
        <dbReference type="SAM" id="Phobius"/>
    </source>
</evidence>
<keyword evidence="1" id="KW-0147">Chitin-binding</keyword>
<keyword evidence="6" id="KW-1185">Reference proteome</keyword>
<evidence type="ECO:0000256" key="2">
    <source>
        <dbReference type="ARBA" id="ARBA00023026"/>
    </source>
</evidence>
<reference evidence="5" key="2">
    <citation type="submission" date="2023-05" db="EMBL/GenBank/DDBJ databases">
        <authorList>
            <person name="Schelkunov M.I."/>
        </authorList>
    </citation>
    <scope>NUCLEOTIDE SEQUENCE</scope>
    <source>
        <strain evidence="5">Hsosn_3</strain>
        <tissue evidence="5">Leaf</tissue>
    </source>
</reference>
<dbReference type="PROSITE" id="PS51782">
    <property type="entry name" value="LYSM"/>
    <property type="match status" value="1"/>
</dbReference>
<dbReference type="InterPro" id="IPR036779">
    <property type="entry name" value="LysM_dom_sf"/>
</dbReference>
<reference evidence="5" key="1">
    <citation type="submission" date="2023-02" db="EMBL/GenBank/DDBJ databases">
        <title>Genome of toxic invasive species Heracleum sosnowskyi carries increased number of genes despite the absence of recent whole-genome duplications.</title>
        <authorList>
            <person name="Schelkunov M."/>
            <person name="Shtratnikova V."/>
            <person name="Makarenko M."/>
            <person name="Klepikova A."/>
            <person name="Omelchenko D."/>
            <person name="Novikova G."/>
            <person name="Obukhova E."/>
            <person name="Bogdanov V."/>
            <person name="Penin A."/>
            <person name="Logacheva M."/>
        </authorList>
    </citation>
    <scope>NUCLEOTIDE SEQUENCE</scope>
    <source>
        <strain evidence="5">Hsosn_3</strain>
        <tissue evidence="5">Leaf</tissue>
    </source>
</reference>
<dbReference type="SUPFAM" id="SSF54106">
    <property type="entry name" value="LysM domain"/>
    <property type="match status" value="1"/>
</dbReference>
<keyword evidence="2" id="KW-0843">Virulence</keyword>
<dbReference type="SMART" id="SM00257">
    <property type="entry name" value="LysM"/>
    <property type="match status" value="1"/>
</dbReference>
<dbReference type="PANTHER" id="PTHR34997:SF1">
    <property type="entry name" value="PEPTIDOGLYCAN-BINDING LYSIN DOMAIN"/>
    <property type="match status" value="1"/>
</dbReference>
<accession>A0AAD8HLT2</accession>
<evidence type="ECO:0000259" key="4">
    <source>
        <dbReference type="PROSITE" id="PS51782"/>
    </source>
</evidence>
<dbReference type="CDD" id="cd00118">
    <property type="entry name" value="LysM"/>
    <property type="match status" value="1"/>
</dbReference>
<dbReference type="InterPro" id="IPR052210">
    <property type="entry name" value="LysM1-like"/>
</dbReference>
<comment type="caution">
    <text evidence="5">The sequence shown here is derived from an EMBL/GenBank/DDBJ whole genome shotgun (WGS) entry which is preliminary data.</text>
</comment>
<dbReference type="AlphaFoldDB" id="A0AAD8HLT2"/>
<feature type="domain" description="LysM" evidence="4">
    <location>
        <begin position="59"/>
        <end position="103"/>
    </location>
</feature>
<evidence type="ECO:0000256" key="1">
    <source>
        <dbReference type="ARBA" id="ARBA00022669"/>
    </source>
</evidence>
<dbReference type="Pfam" id="PF01476">
    <property type="entry name" value="LysM"/>
    <property type="match status" value="1"/>
</dbReference>
<keyword evidence="3" id="KW-0472">Membrane</keyword>
<dbReference type="InterPro" id="IPR018392">
    <property type="entry name" value="LysM"/>
</dbReference>
<dbReference type="GO" id="GO:0008061">
    <property type="term" value="F:chitin binding"/>
    <property type="evidence" value="ECO:0007669"/>
    <property type="project" value="UniProtKB-KW"/>
</dbReference>
<gene>
    <name evidence="5" type="ORF">POM88_034592</name>
</gene>
<dbReference type="EMBL" id="JAUIZM010000008">
    <property type="protein sequence ID" value="KAK1368500.1"/>
    <property type="molecule type" value="Genomic_DNA"/>
</dbReference>
<protein>
    <submittedName>
        <fullName evidence="5">LysM domain-containing protein</fullName>
    </submittedName>
</protein>
<organism evidence="5 6">
    <name type="scientific">Heracleum sosnowskyi</name>
    <dbReference type="NCBI Taxonomy" id="360622"/>
    <lineage>
        <taxon>Eukaryota</taxon>
        <taxon>Viridiplantae</taxon>
        <taxon>Streptophyta</taxon>
        <taxon>Embryophyta</taxon>
        <taxon>Tracheophyta</taxon>
        <taxon>Spermatophyta</taxon>
        <taxon>Magnoliopsida</taxon>
        <taxon>eudicotyledons</taxon>
        <taxon>Gunneridae</taxon>
        <taxon>Pentapetalae</taxon>
        <taxon>asterids</taxon>
        <taxon>campanulids</taxon>
        <taxon>Apiales</taxon>
        <taxon>Apiaceae</taxon>
        <taxon>Apioideae</taxon>
        <taxon>apioid superclade</taxon>
        <taxon>Tordylieae</taxon>
        <taxon>Tordyliinae</taxon>
        <taxon>Heracleum</taxon>
    </lineage>
</organism>
<name>A0AAD8HLT2_9APIA</name>
<evidence type="ECO:0000313" key="6">
    <source>
        <dbReference type="Proteomes" id="UP001237642"/>
    </source>
</evidence>
<keyword evidence="3" id="KW-0812">Transmembrane</keyword>